<dbReference type="Pfam" id="PF21354">
    <property type="entry name" value="STAT_linker"/>
    <property type="match status" value="1"/>
</dbReference>
<sequence length="614" mass="70002">MPQNPYMYNLVGGNVNGVGMNTGNPYLSGVGGHLNDVPMAEEGYGLTARIQKLAVDMDNIRVTIQSFQSEQESIYTYFSELNQTRAMMSPQEAQEHDNQFKDQCVILNERRKALVLDLRRVVSEYDTIQDQVIMALKMWQRNQALAGNGAPFLDNLDDIQRCVEMLVDMIAKIQTFVSNLLLMADDPILTELLSHVRSVQRMLVLSSFIVERQPPQVMKTHTRFAAAVRWLIGPQLGLYTNSPSIECVILSEAQAQRHAAHNSTSDMQTSSPPQSSGEILNNVSTMEFQQATRVLSASFRNMQLKKIKRAEKKGTESVMDEKFSLLFYTTVVFNEFKISCWTLSLPVVVIVHGNQEPQSWATITWDNAFSDITREPFQVPEKVRWAQLSVALNTKFGSATGRGLTEENLNFLYEKLFRNEAGEHTEFITWAQFCKEPLPDRTFTFWDWFFAIMKLTKDHLLNLWKEGLIVGFINKRKTLEEILPMQQYGTFLLRFSDSELGGITVAFVDDQGNKLMLAPWTSRDLNIRCLADRIHDLNVLRIVYPKNIPRDEAFASFYSHHVEQTTRDGYVANTIRAHVPAIEGGSVAGTPQHQPQDITMPNYEMFDIDWNNVI</sequence>
<dbReference type="PROSITE" id="PS50001">
    <property type="entry name" value="SH2"/>
    <property type="match status" value="1"/>
</dbReference>
<dbReference type="InterPro" id="IPR048988">
    <property type="entry name" value="STAT_linker"/>
</dbReference>
<dbReference type="InterPro" id="IPR000980">
    <property type="entry name" value="SH2"/>
</dbReference>
<evidence type="ECO:0000256" key="7">
    <source>
        <dbReference type="ARBA" id="ARBA00023015"/>
    </source>
</evidence>
<keyword evidence="9 14" id="KW-0010">Activator</keyword>
<proteinExistence type="evidence at transcript level"/>
<dbReference type="OrthoDB" id="19300at2759"/>
<evidence type="ECO:0000256" key="3">
    <source>
        <dbReference type="ARBA" id="ARBA00005586"/>
    </source>
</evidence>
<keyword evidence="7 14" id="KW-0805">Transcription regulation</keyword>
<dbReference type="PANTHER" id="PTHR11801">
    <property type="entry name" value="SIGNAL TRANSDUCER AND ACTIVATOR OF TRANSCRIPTION"/>
    <property type="match status" value="1"/>
</dbReference>
<evidence type="ECO:0000256" key="14">
    <source>
        <dbReference type="RuleBase" id="RU046415"/>
    </source>
</evidence>
<keyword evidence="4 14" id="KW-0963">Cytoplasm</keyword>
<evidence type="ECO:0000256" key="4">
    <source>
        <dbReference type="ARBA" id="ARBA00022490"/>
    </source>
</evidence>
<dbReference type="Pfam" id="PF02864">
    <property type="entry name" value="STAT_bind"/>
    <property type="match status" value="1"/>
</dbReference>
<evidence type="ECO:0000256" key="1">
    <source>
        <dbReference type="ARBA" id="ARBA00004123"/>
    </source>
</evidence>
<keyword evidence="10 14" id="KW-0804">Transcription</keyword>
<dbReference type="FunFam" id="2.60.40.630:FF:000003">
    <property type="entry name" value="Signal transducer and transcription activator 6"/>
    <property type="match status" value="1"/>
</dbReference>
<protein>
    <recommendedName>
        <fullName evidence="14">Signal transducer and activator of transcription</fullName>
    </recommendedName>
</protein>
<organism evidence="16">
    <name type="scientific">Ceratitis capitata</name>
    <name type="common">Mediterranean fruit fly</name>
    <name type="synonym">Tephritis capitata</name>
    <dbReference type="NCBI Taxonomy" id="7213"/>
    <lineage>
        <taxon>Eukaryota</taxon>
        <taxon>Metazoa</taxon>
        <taxon>Ecdysozoa</taxon>
        <taxon>Arthropoda</taxon>
        <taxon>Hexapoda</taxon>
        <taxon>Insecta</taxon>
        <taxon>Pterygota</taxon>
        <taxon>Neoptera</taxon>
        <taxon>Endopterygota</taxon>
        <taxon>Diptera</taxon>
        <taxon>Brachycera</taxon>
        <taxon>Muscomorpha</taxon>
        <taxon>Tephritoidea</taxon>
        <taxon>Tephritidae</taxon>
        <taxon>Ceratitis</taxon>
        <taxon>Ceratitis</taxon>
    </lineage>
</organism>
<dbReference type="InterPro" id="IPR015988">
    <property type="entry name" value="STAT_TF_CC"/>
</dbReference>
<keyword evidence="5 14" id="KW-0597">Phosphoprotein</keyword>
<evidence type="ECO:0000256" key="11">
    <source>
        <dbReference type="ARBA" id="ARBA00023242"/>
    </source>
</evidence>
<comment type="similarity">
    <text evidence="3 14">Belongs to the transcription factor STAT family.</text>
</comment>
<evidence type="ECO:0000256" key="2">
    <source>
        <dbReference type="ARBA" id="ARBA00004496"/>
    </source>
</evidence>
<evidence type="ECO:0000256" key="8">
    <source>
        <dbReference type="ARBA" id="ARBA00023125"/>
    </source>
</evidence>
<dbReference type="EMBL" id="GAMC01019486">
    <property type="protein sequence ID" value="JAB87069.1"/>
    <property type="molecule type" value="mRNA"/>
</dbReference>
<dbReference type="Gene3D" id="1.10.238.10">
    <property type="entry name" value="EF-hand"/>
    <property type="match status" value="1"/>
</dbReference>
<dbReference type="GO" id="GO:0007166">
    <property type="term" value="P:cell surface receptor signaling pathway"/>
    <property type="evidence" value="ECO:0007669"/>
    <property type="project" value="UniProtKB-ARBA"/>
</dbReference>
<keyword evidence="11 14" id="KW-0539">Nucleus</keyword>
<comment type="subunit">
    <text evidence="12">Forms a homodimer or a heterodimer with a related family member.</text>
</comment>
<dbReference type="Pfam" id="PF01017">
    <property type="entry name" value="STAT_alpha"/>
    <property type="match status" value="1"/>
</dbReference>
<gene>
    <name evidence="16" type="primary">STAT</name>
</gene>
<dbReference type="FunFam" id="1.10.238.10:FF:000029">
    <property type="entry name" value="Signal transducer and transcription activator 6"/>
    <property type="match status" value="1"/>
</dbReference>
<evidence type="ECO:0000259" key="15">
    <source>
        <dbReference type="PROSITE" id="PS50001"/>
    </source>
</evidence>
<evidence type="ECO:0000256" key="6">
    <source>
        <dbReference type="ARBA" id="ARBA00022999"/>
    </source>
</evidence>
<keyword evidence="6 13" id="KW-0727">SH2 domain</keyword>
<dbReference type="GO" id="GO:0005737">
    <property type="term" value="C:cytoplasm"/>
    <property type="evidence" value="ECO:0007669"/>
    <property type="project" value="UniProtKB-SubCell"/>
</dbReference>
<dbReference type="GO" id="GO:0005634">
    <property type="term" value="C:nucleus"/>
    <property type="evidence" value="ECO:0007669"/>
    <property type="project" value="UniProtKB-SubCell"/>
</dbReference>
<evidence type="ECO:0000256" key="9">
    <source>
        <dbReference type="ARBA" id="ARBA00023159"/>
    </source>
</evidence>
<reference evidence="16" key="1">
    <citation type="submission" date="2013-07" db="EMBL/GenBank/DDBJ databases">
        <authorList>
            <person name="Geib S."/>
        </authorList>
    </citation>
    <scope>NUCLEOTIDE SEQUENCE</scope>
</reference>
<dbReference type="InterPro" id="IPR013800">
    <property type="entry name" value="STAT_TF_alpha"/>
</dbReference>
<dbReference type="SUPFAM" id="SSF47655">
    <property type="entry name" value="STAT"/>
    <property type="match status" value="1"/>
</dbReference>
<dbReference type="SUPFAM" id="SSF55550">
    <property type="entry name" value="SH2 domain"/>
    <property type="match status" value="1"/>
</dbReference>
<dbReference type="Pfam" id="PF00017">
    <property type="entry name" value="SH2"/>
    <property type="match status" value="1"/>
</dbReference>
<accession>W8B1F1</accession>
<evidence type="ECO:0000256" key="12">
    <source>
        <dbReference type="ARBA" id="ARBA00064301"/>
    </source>
</evidence>
<reference evidence="16" key="2">
    <citation type="journal article" date="2014" name="BMC Genomics">
        <title>A genomic perspective to assessing quality of mass-reared SIT flies used in Mediterranean fruit fly (Ceratitis capitata) eradication in California.</title>
        <authorList>
            <person name="Calla B."/>
            <person name="Hall B."/>
            <person name="Hou S."/>
            <person name="Geib S.M."/>
        </authorList>
    </citation>
    <scope>NUCLEOTIDE SEQUENCE</scope>
</reference>
<dbReference type="SUPFAM" id="SSF49417">
    <property type="entry name" value="p53-like transcription factors"/>
    <property type="match status" value="1"/>
</dbReference>
<dbReference type="InterPro" id="IPR012345">
    <property type="entry name" value="STAT_TF_DNA-bd_N"/>
</dbReference>
<dbReference type="CDD" id="cd09919">
    <property type="entry name" value="SH2_STAT_family"/>
    <property type="match status" value="1"/>
</dbReference>
<dbReference type="InterPro" id="IPR036860">
    <property type="entry name" value="SH2_dom_sf"/>
</dbReference>
<dbReference type="Gene3D" id="1.20.1050.20">
    <property type="entry name" value="STAT transcription factor, all-alpha domain"/>
    <property type="match status" value="1"/>
</dbReference>
<evidence type="ECO:0000256" key="13">
    <source>
        <dbReference type="PROSITE-ProRule" id="PRU00191"/>
    </source>
</evidence>
<dbReference type="GO" id="GO:0001228">
    <property type="term" value="F:DNA-binding transcription activator activity, RNA polymerase II-specific"/>
    <property type="evidence" value="ECO:0007669"/>
    <property type="project" value="UniProtKB-ARBA"/>
</dbReference>
<dbReference type="InterPro" id="IPR001217">
    <property type="entry name" value="STAT"/>
</dbReference>
<dbReference type="Gene3D" id="2.60.40.630">
    <property type="entry name" value="STAT transcription factor, DNA-binding domain"/>
    <property type="match status" value="1"/>
</dbReference>
<evidence type="ECO:0000256" key="10">
    <source>
        <dbReference type="ARBA" id="ARBA00023163"/>
    </source>
</evidence>
<keyword evidence="8 14" id="KW-0238">DNA-binding</keyword>
<feature type="domain" description="SH2" evidence="15">
    <location>
        <begin position="464"/>
        <end position="557"/>
    </location>
</feature>
<evidence type="ECO:0000313" key="16">
    <source>
        <dbReference type="EMBL" id="JAB87071.1"/>
    </source>
</evidence>
<dbReference type="EMBL" id="GAMC01019484">
    <property type="protein sequence ID" value="JAB87071.1"/>
    <property type="molecule type" value="mRNA"/>
</dbReference>
<dbReference type="InterPro" id="IPR008967">
    <property type="entry name" value="p53-like_TF_DNA-bd_sf"/>
</dbReference>
<comment type="subcellular location">
    <subcellularLocation>
        <location evidence="2 14">Cytoplasm</location>
    </subcellularLocation>
    <subcellularLocation>
        <location evidence="1 14">Nucleus</location>
    </subcellularLocation>
</comment>
<dbReference type="AlphaFoldDB" id="W8B1F1"/>
<dbReference type="GO" id="GO:0000977">
    <property type="term" value="F:RNA polymerase II transcription regulatory region sequence-specific DNA binding"/>
    <property type="evidence" value="ECO:0007669"/>
    <property type="project" value="UniProtKB-ARBA"/>
</dbReference>
<dbReference type="InterPro" id="IPR013801">
    <property type="entry name" value="STAT_TF_DNA-bd"/>
</dbReference>
<dbReference type="Gene3D" id="3.30.505.10">
    <property type="entry name" value="SH2 domain"/>
    <property type="match status" value="1"/>
</dbReference>
<evidence type="ECO:0000256" key="5">
    <source>
        <dbReference type="ARBA" id="ARBA00022553"/>
    </source>
</evidence>
<name>W8B1F1_CERCA</name>